<feature type="compositionally biased region" description="Polar residues" evidence="1">
    <location>
        <begin position="80"/>
        <end position="97"/>
    </location>
</feature>
<sequence>ITRRDSDADGVSVLVAQPNAVRAHRSASQHNMKLIRPIRLNGIGASRPALPPRKYPAPQIFDVFREEWERGRCDLQNNPGLTLPTKSAFSPSASTQPAPRLGVLSEPRAGQPLYRGVHSSGNHLTFSVASMMACSTNVSRKGFPGYVLEMSAAACLLNPYL</sequence>
<feature type="non-terminal residue" evidence="2">
    <location>
        <position position="1"/>
    </location>
</feature>
<organism evidence="2 3">
    <name type="scientific">Volvox africanus</name>
    <dbReference type="NCBI Taxonomy" id="51714"/>
    <lineage>
        <taxon>Eukaryota</taxon>
        <taxon>Viridiplantae</taxon>
        <taxon>Chlorophyta</taxon>
        <taxon>core chlorophytes</taxon>
        <taxon>Chlorophyceae</taxon>
        <taxon>CS clade</taxon>
        <taxon>Chlamydomonadales</taxon>
        <taxon>Volvocaceae</taxon>
        <taxon>Volvox</taxon>
    </lineage>
</organism>
<comment type="caution">
    <text evidence="2">The sequence shown here is derived from an EMBL/GenBank/DDBJ whole genome shotgun (WGS) entry which is preliminary data.</text>
</comment>
<name>A0A8J4BG14_9CHLO</name>
<dbReference type="Proteomes" id="UP000747399">
    <property type="component" value="Unassembled WGS sequence"/>
</dbReference>
<dbReference type="AlphaFoldDB" id="A0A8J4BG14"/>
<proteinExistence type="predicted"/>
<dbReference type="EMBL" id="BNCO01000041">
    <property type="protein sequence ID" value="GIL60747.1"/>
    <property type="molecule type" value="Genomic_DNA"/>
</dbReference>
<reference evidence="2" key="1">
    <citation type="journal article" date="2021" name="Proc. Natl. Acad. Sci. U.S.A.">
        <title>Three genomes in the algal genus Volvox reveal the fate of a haploid sex-determining region after a transition to homothallism.</title>
        <authorList>
            <person name="Yamamoto K."/>
            <person name="Hamaji T."/>
            <person name="Kawai-Toyooka H."/>
            <person name="Matsuzaki R."/>
            <person name="Takahashi F."/>
            <person name="Nishimura Y."/>
            <person name="Kawachi M."/>
            <person name="Noguchi H."/>
            <person name="Minakuchi Y."/>
            <person name="Umen J.G."/>
            <person name="Toyoda A."/>
            <person name="Nozaki H."/>
        </authorList>
    </citation>
    <scope>NUCLEOTIDE SEQUENCE</scope>
    <source>
        <strain evidence="2">NIES-3780</strain>
    </source>
</reference>
<evidence type="ECO:0000313" key="2">
    <source>
        <dbReference type="EMBL" id="GIL60747.1"/>
    </source>
</evidence>
<protein>
    <submittedName>
        <fullName evidence="2">Uncharacterized protein</fullName>
    </submittedName>
</protein>
<keyword evidence="3" id="KW-1185">Reference proteome</keyword>
<evidence type="ECO:0000256" key="1">
    <source>
        <dbReference type="SAM" id="MobiDB-lite"/>
    </source>
</evidence>
<accession>A0A8J4BG14</accession>
<feature type="region of interest" description="Disordered" evidence="1">
    <location>
        <begin position="80"/>
        <end position="100"/>
    </location>
</feature>
<gene>
    <name evidence="2" type="ORF">Vafri_15274</name>
</gene>
<evidence type="ECO:0000313" key="3">
    <source>
        <dbReference type="Proteomes" id="UP000747399"/>
    </source>
</evidence>